<dbReference type="InterPro" id="IPR045055">
    <property type="entry name" value="DNA2/NAM7-like"/>
</dbReference>
<evidence type="ECO:0000256" key="1">
    <source>
        <dbReference type="RuleBase" id="RU367041"/>
    </source>
</evidence>
<proteinExistence type="inferred from homology"/>
<keyword evidence="2" id="KW-1133">Transmembrane helix</keyword>
<organism evidence="4 5">
    <name type="scientific">Tritrichomonas foetus</name>
    <dbReference type="NCBI Taxonomy" id="1144522"/>
    <lineage>
        <taxon>Eukaryota</taxon>
        <taxon>Metamonada</taxon>
        <taxon>Parabasalia</taxon>
        <taxon>Tritrichomonadida</taxon>
        <taxon>Tritrichomonadidae</taxon>
        <taxon>Tritrichomonas</taxon>
    </lineage>
</organism>
<keyword evidence="1" id="KW-0235">DNA replication</keyword>
<dbReference type="GeneID" id="94848319"/>
<comment type="subcellular location">
    <subcellularLocation>
        <location evidence="1">Nucleus</location>
    </subcellularLocation>
    <subcellularLocation>
        <location evidence="1">Chromosome</location>
    </subcellularLocation>
</comment>
<keyword evidence="1" id="KW-0378">Hydrolase</keyword>
<dbReference type="SUPFAM" id="SSF52540">
    <property type="entry name" value="P-loop containing nucleoside triphosphate hydrolases"/>
    <property type="match status" value="1"/>
</dbReference>
<keyword evidence="1" id="KW-0067">ATP-binding</keyword>
<reference evidence="4" key="1">
    <citation type="submission" date="2016-10" db="EMBL/GenBank/DDBJ databases">
        <authorList>
            <person name="Benchimol M."/>
            <person name="Almeida L.G."/>
            <person name="Vasconcelos A.T."/>
            <person name="Perreira-Neves A."/>
            <person name="Rosa I.A."/>
            <person name="Tasca T."/>
            <person name="Bogo M.R."/>
            <person name="de Souza W."/>
        </authorList>
    </citation>
    <scope>NUCLEOTIDE SEQUENCE [LARGE SCALE GENOMIC DNA]</scope>
    <source>
        <strain evidence="4">K</strain>
    </source>
</reference>
<dbReference type="PANTHER" id="PTHR10887">
    <property type="entry name" value="DNA2/NAM7 HELICASE FAMILY"/>
    <property type="match status" value="1"/>
</dbReference>
<keyword evidence="1" id="KW-0539">Nucleus</keyword>
<keyword evidence="1" id="KW-0408">Iron</keyword>
<dbReference type="GO" id="GO:0005737">
    <property type="term" value="C:cytoplasm"/>
    <property type="evidence" value="ECO:0007669"/>
    <property type="project" value="TreeGrafter"/>
</dbReference>
<keyword evidence="1" id="KW-0547">Nucleotide-binding</keyword>
<dbReference type="RefSeq" id="XP_068370402.1">
    <property type="nucleotide sequence ID" value="XM_068513615.1"/>
</dbReference>
<keyword evidence="1" id="KW-0511">Multifunctional enzyme</keyword>
<dbReference type="GO" id="GO:0005694">
    <property type="term" value="C:chromosome"/>
    <property type="evidence" value="ECO:0007669"/>
    <property type="project" value="UniProtKB-SubCell"/>
</dbReference>
<evidence type="ECO:0000256" key="2">
    <source>
        <dbReference type="SAM" id="Phobius"/>
    </source>
</evidence>
<dbReference type="PANTHER" id="PTHR10887:SF433">
    <property type="entry name" value="DNA REPLICATION ATP-DEPENDENT HELICASE_NUCLEASE DNA2"/>
    <property type="match status" value="1"/>
</dbReference>
<keyword evidence="1" id="KW-0234">DNA repair</keyword>
<comment type="caution">
    <text evidence="4">The sequence shown here is derived from an EMBL/GenBank/DDBJ whole genome shotgun (WGS) entry which is preliminary data.</text>
</comment>
<dbReference type="EC" id="3.6.4.12" evidence="1"/>
<keyword evidence="1" id="KW-0540">Nuclease</keyword>
<dbReference type="InterPro" id="IPR041677">
    <property type="entry name" value="DNA2/NAM7_AAA_11"/>
</dbReference>
<dbReference type="VEuPathDB" id="TrichDB:TRFO_41163"/>
<evidence type="ECO:0000313" key="4">
    <source>
        <dbReference type="EMBL" id="OHT17266.1"/>
    </source>
</evidence>
<keyword evidence="1" id="KW-0411">Iron-sulfur</keyword>
<dbReference type="GO" id="GO:0005524">
    <property type="term" value="F:ATP binding"/>
    <property type="evidence" value="ECO:0007669"/>
    <property type="project" value="UniProtKB-UniRule"/>
</dbReference>
<keyword evidence="1" id="KW-0227">DNA damage</keyword>
<keyword evidence="1" id="KW-0004">4Fe-4S</keyword>
<gene>
    <name evidence="4" type="ORF">TRFO_41163</name>
</gene>
<keyword evidence="1" id="KW-0158">Chromosome</keyword>
<dbReference type="GO" id="GO:0071932">
    <property type="term" value="P:replication fork reversal"/>
    <property type="evidence" value="ECO:0007669"/>
    <property type="project" value="TreeGrafter"/>
</dbReference>
<sequence length="572" mass="65632">MGMAINDLTLVRCGKKFRLFSKKEIDKSKIDEYYNYSGICITKNGKLPIICFGTTGKISKTNASDGDFIYQQFAYSIRIHLDFDSNFQDNETDLCIDFTKFPFGAMEGRRNLSRLFIYTSNKRFNNICNILSTKSHMKKKRNIKIDNFYGMNNDQREAIKKSIETKNYSVISGYKSTGKTVVLTTLLNYFDGMNTRVLVVGPSDDSLDYLCMQIIDQIKFVRIITEVPSNPIIAKNSLAVITHDCKSSDEIINKLMNYHIYISSIFDVNDPCLGSSLYDVLIVEDCENIPIHLLLGPITRCNRYIFCGNLSNLTITHSIFSFIDMNSVFFLRTQYSKSYPIYCLENALIYNYSAKLENNSLNEKGFIPCLAMLNQFHEIHQKWITPLLSSSTFVLFSPESNENNNSFKMNALIIAMLTILLIIIGYQPDVIGILTYDKKEKKMIQKCIKHFLVSSSKWFENELSDYTSIKRLIQIHHFSIFRNKVDYQNKNPKILIVSFSTAQIIPANDAMISLVEAREKLYIIGNEKSLRSNPFFNKMINLIGNSIMFPTNIHDVDCTPFEGAAQIFRNLA</sequence>
<protein>
    <recommendedName>
        <fullName evidence="1">DNA replication ATP-dependent helicase/nuclease</fullName>
        <ecNumber evidence="1">3.1.-.-</ecNumber>
        <ecNumber evidence="1">3.6.4.12</ecNumber>
    </recommendedName>
</protein>
<dbReference type="GO" id="GO:0033567">
    <property type="term" value="P:DNA replication, Okazaki fragment processing"/>
    <property type="evidence" value="ECO:0007669"/>
    <property type="project" value="UniProtKB-UniRule"/>
</dbReference>
<dbReference type="GO" id="GO:0017116">
    <property type="term" value="F:single-stranded DNA helicase activity"/>
    <property type="evidence" value="ECO:0007669"/>
    <property type="project" value="UniProtKB-UniRule"/>
</dbReference>
<feature type="domain" description="DNA2/NAM7 helicase helicase" evidence="3">
    <location>
        <begin position="151"/>
        <end position="237"/>
    </location>
</feature>
<comment type="function">
    <text evidence="1">Key enzyme involved in DNA replication and DNA repair. Involved in Okazaki fragments processing by cleaving long flaps that escape FEN1: flaps that are longer than 27 nucleotides are coated by replication protein A complex (RPA), leading to recruit DNA2 which cleaves the flap until it is too short to bind RPA and becomes a substrate for FEN1. Also involved in 5'-end resection of DNA during double-strand break (DSB) repair by mediating the cleavage of 5'-ssDNA.</text>
</comment>
<dbReference type="GO" id="GO:0003677">
    <property type="term" value="F:DNA binding"/>
    <property type="evidence" value="ECO:0007669"/>
    <property type="project" value="UniProtKB-UniRule"/>
</dbReference>
<dbReference type="GO" id="GO:0046872">
    <property type="term" value="F:metal ion binding"/>
    <property type="evidence" value="ECO:0007669"/>
    <property type="project" value="UniProtKB-UniRule"/>
</dbReference>
<keyword evidence="2" id="KW-0812">Transmembrane</keyword>
<dbReference type="GO" id="GO:0051539">
    <property type="term" value="F:4 iron, 4 sulfur cluster binding"/>
    <property type="evidence" value="ECO:0007669"/>
    <property type="project" value="UniProtKB-UniRule"/>
</dbReference>
<dbReference type="Proteomes" id="UP000179807">
    <property type="component" value="Unassembled WGS sequence"/>
</dbReference>
<dbReference type="Gene3D" id="3.40.50.300">
    <property type="entry name" value="P-loop containing nucleotide triphosphate hydrolases"/>
    <property type="match status" value="1"/>
</dbReference>
<feature type="transmembrane region" description="Helical" evidence="2">
    <location>
        <begin position="411"/>
        <end position="436"/>
    </location>
</feature>
<keyword evidence="1" id="KW-0479">Metal-binding</keyword>
<evidence type="ECO:0000313" key="5">
    <source>
        <dbReference type="Proteomes" id="UP000179807"/>
    </source>
</evidence>
<accession>A0A1J4L1H3</accession>
<dbReference type="GO" id="GO:0005634">
    <property type="term" value="C:nucleus"/>
    <property type="evidence" value="ECO:0007669"/>
    <property type="project" value="UniProtKB-SubCell"/>
</dbReference>
<keyword evidence="5" id="KW-1185">Reference proteome</keyword>
<dbReference type="Pfam" id="PF13086">
    <property type="entry name" value="AAA_11"/>
    <property type="match status" value="1"/>
</dbReference>
<comment type="catalytic activity">
    <reaction evidence="1">
        <text>ATP + H2O = ADP + phosphate + H(+)</text>
        <dbReference type="Rhea" id="RHEA:13065"/>
        <dbReference type="ChEBI" id="CHEBI:15377"/>
        <dbReference type="ChEBI" id="CHEBI:15378"/>
        <dbReference type="ChEBI" id="CHEBI:30616"/>
        <dbReference type="ChEBI" id="CHEBI:43474"/>
        <dbReference type="ChEBI" id="CHEBI:456216"/>
        <dbReference type="EC" id="3.6.4.12"/>
    </reaction>
</comment>
<dbReference type="GO" id="GO:0006281">
    <property type="term" value="P:DNA repair"/>
    <property type="evidence" value="ECO:0007669"/>
    <property type="project" value="UniProtKB-KW"/>
</dbReference>
<keyword evidence="2" id="KW-0472">Membrane</keyword>
<dbReference type="InterPro" id="IPR027417">
    <property type="entry name" value="P-loop_NTPase"/>
</dbReference>
<keyword evidence="1" id="KW-0238">DNA-binding</keyword>
<name>A0A1J4L1H3_9EUKA</name>
<dbReference type="AlphaFoldDB" id="A0A1J4L1H3"/>
<dbReference type="EMBL" id="MLAK01000021">
    <property type="protein sequence ID" value="OHT17266.1"/>
    <property type="molecule type" value="Genomic_DNA"/>
</dbReference>
<dbReference type="GO" id="GO:0017108">
    <property type="term" value="F:5'-flap endonuclease activity"/>
    <property type="evidence" value="ECO:0007669"/>
    <property type="project" value="UniProtKB-UniRule"/>
</dbReference>
<keyword evidence="1" id="KW-0347">Helicase</keyword>
<dbReference type="EC" id="3.1.-.-" evidence="1"/>
<evidence type="ECO:0000259" key="3">
    <source>
        <dbReference type="Pfam" id="PF13086"/>
    </source>
</evidence>
<comment type="similarity">
    <text evidence="1">Belongs to the DNA2/NAM7 helicase family.</text>
</comment>